<proteinExistence type="predicted"/>
<dbReference type="PIRSF" id="PIRSF027386">
    <property type="entry name" value="UCP027386_ABC_sbc_TM0202"/>
    <property type="match status" value="1"/>
</dbReference>
<feature type="region of interest" description="Disordered" evidence="1">
    <location>
        <begin position="22"/>
        <end position="44"/>
    </location>
</feature>
<comment type="caution">
    <text evidence="3">The sequence shown here is derived from an EMBL/GenBank/DDBJ whole genome shotgun (WGS) entry which is preliminary data.</text>
</comment>
<dbReference type="PANTHER" id="PTHR30024:SF46">
    <property type="entry name" value="ABC TRANSPORTER, SUBSTRATE-BINDING LIPOPROTEIN"/>
    <property type="match status" value="1"/>
</dbReference>
<reference evidence="3 4" key="1">
    <citation type="journal article" date="2020" name="New Microbes New Infect">
        <title>Sellimonas caecigallum sp. nov., description and genome sequence of a new member of the Sellimonas genus isolated from the cecum of feral chicken.</title>
        <authorList>
            <person name="Wongkuna S."/>
            <person name="Ghimire S."/>
            <person name="Antony L."/>
            <person name="Chankhamhaengdecha S."/>
            <person name="Janvilisri T."/>
            <person name="Scaria J."/>
        </authorList>
    </citation>
    <scope>NUCLEOTIDE SEQUENCE [LARGE SCALE GENOMIC DNA]</scope>
    <source>
        <strain evidence="3 4">SW451</strain>
    </source>
</reference>
<keyword evidence="4" id="KW-1185">Reference proteome</keyword>
<protein>
    <submittedName>
        <fullName evidence="3">ABC transporter substrate-binding protein</fullName>
    </submittedName>
</protein>
<feature type="signal peptide" evidence="2">
    <location>
        <begin position="1"/>
        <end position="20"/>
    </location>
</feature>
<accession>A0ABS7L6X9</accession>
<dbReference type="EMBL" id="VIRV01000008">
    <property type="protein sequence ID" value="MBY0758800.1"/>
    <property type="molecule type" value="Genomic_DNA"/>
</dbReference>
<evidence type="ECO:0000256" key="2">
    <source>
        <dbReference type="SAM" id="SignalP"/>
    </source>
</evidence>
<dbReference type="Proteomes" id="UP000779049">
    <property type="component" value="Unassembled WGS sequence"/>
</dbReference>
<dbReference type="SUPFAM" id="SSF53850">
    <property type="entry name" value="Periplasmic binding protein-like II"/>
    <property type="match status" value="1"/>
</dbReference>
<evidence type="ECO:0000313" key="4">
    <source>
        <dbReference type="Proteomes" id="UP000779049"/>
    </source>
</evidence>
<dbReference type="PANTHER" id="PTHR30024">
    <property type="entry name" value="ALIPHATIC SULFONATES-BINDING PROTEIN-RELATED"/>
    <property type="match status" value="1"/>
</dbReference>
<evidence type="ECO:0000313" key="3">
    <source>
        <dbReference type="EMBL" id="MBY0758800.1"/>
    </source>
</evidence>
<feature type="chain" id="PRO_5047252539" evidence="2">
    <location>
        <begin position="21"/>
        <end position="346"/>
    </location>
</feature>
<name>A0ABS7L6X9_9FIRM</name>
<dbReference type="Pfam" id="PF12974">
    <property type="entry name" value="Phosphonate-bd"/>
    <property type="match status" value="1"/>
</dbReference>
<organism evidence="3 4">
    <name type="scientific">Sellimonas caecigallum</name>
    <dbReference type="NCBI Taxonomy" id="2592333"/>
    <lineage>
        <taxon>Bacteria</taxon>
        <taxon>Bacillati</taxon>
        <taxon>Bacillota</taxon>
        <taxon>Clostridia</taxon>
        <taxon>Lachnospirales</taxon>
        <taxon>Lachnospiraceae</taxon>
        <taxon>Sellimonas</taxon>
    </lineage>
</organism>
<feature type="compositionally biased region" description="Basic and acidic residues" evidence="1">
    <location>
        <begin position="26"/>
        <end position="44"/>
    </location>
</feature>
<dbReference type="InterPro" id="IPR027024">
    <property type="entry name" value="UCP027386_ABC_sbc_TM0202"/>
</dbReference>
<sequence>MKKLCSILLVMAMTASMLMGCGGKGQDSDKEGKKETTKQEQKADPVEVNVMALKGPTAMGMVKFMNDSDEGTLEDDNTYQFQIAASADEVTPKLVQGEADIAAVPANLASVLYNNTKGKVQVLAINTLGVLYIVESGDTVQSAADLKGKTIYASGKGSTPEYALSYILSSNGIDPASDVKIEWKSEHSECVAALANDPNGIAMLPEPFVTTAQTKNPNIRVALDLTEEWDKIQEGKEEKSALLTGVVVARTDFVKENPEAVESFLDNYEESVEYVNENTQEAAKLVGKYGIVTEEVAKTALPKCNITFVDGDDMKEQLSGYLAVLSEQNPKSIGGALPKDDFYYSR</sequence>
<keyword evidence="2" id="KW-0732">Signal</keyword>
<dbReference type="RefSeq" id="WP_087201484.1">
    <property type="nucleotide sequence ID" value="NZ_CP173660.1"/>
</dbReference>
<evidence type="ECO:0000256" key="1">
    <source>
        <dbReference type="SAM" id="MobiDB-lite"/>
    </source>
</evidence>
<dbReference type="PROSITE" id="PS51257">
    <property type="entry name" value="PROKAR_LIPOPROTEIN"/>
    <property type="match status" value="1"/>
</dbReference>
<gene>
    <name evidence="3" type="ORF">FLB61_06835</name>
</gene>
<dbReference type="Gene3D" id="3.40.190.10">
    <property type="entry name" value="Periplasmic binding protein-like II"/>
    <property type="match status" value="2"/>
</dbReference>